<comment type="caution">
    <text evidence="3">The sequence shown here is derived from an EMBL/GenBank/DDBJ whole genome shotgun (WGS) entry which is preliminary data.</text>
</comment>
<dbReference type="GO" id="GO:0009451">
    <property type="term" value="P:RNA modification"/>
    <property type="evidence" value="ECO:0007669"/>
    <property type="project" value="InterPro"/>
</dbReference>
<dbReference type="Pfam" id="PF13041">
    <property type="entry name" value="PPR_2"/>
    <property type="match status" value="2"/>
</dbReference>
<dbReference type="PANTHER" id="PTHR47926">
    <property type="entry name" value="PENTATRICOPEPTIDE REPEAT-CONTAINING PROTEIN"/>
    <property type="match status" value="1"/>
</dbReference>
<dbReference type="Pfam" id="PF01535">
    <property type="entry name" value="PPR"/>
    <property type="match status" value="2"/>
</dbReference>
<feature type="repeat" description="PPR" evidence="2">
    <location>
        <begin position="5"/>
        <end position="39"/>
    </location>
</feature>
<dbReference type="PROSITE" id="PS51375">
    <property type="entry name" value="PPR"/>
    <property type="match status" value="3"/>
</dbReference>
<dbReference type="InterPro" id="IPR046960">
    <property type="entry name" value="PPR_At4g14850-like_plant"/>
</dbReference>
<dbReference type="Pfam" id="PF20431">
    <property type="entry name" value="E_motif"/>
    <property type="match status" value="1"/>
</dbReference>
<dbReference type="InterPro" id="IPR002885">
    <property type="entry name" value="PPR_rpt"/>
</dbReference>
<dbReference type="EMBL" id="BAABME010012546">
    <property type="protein sequence ID" value="GAA0185241.1"/>
    <property type="molecule type" value="Genomic_DNA"/>
</dbReference>
<evidence type="ECO:0000256" key="1">
    <source>
        <dbReference type="ARBA" id="ARBA00022737"/>
    </source>
</evidence>
<dbReference type="InterPro" id="IPR011990">
    <property type="entry name" value="TPR-like_helical_dom_sf"/>
</dbReference>
<gene>
    <name evidence="3" type="ORF">LIER_32529</name>
</gene>
<dbReference type="InterPro" id="IPR046848">
    <property type="entry name" value="E_motif"/>
</dbReference>
<proteinExistence type="predicted"/>
<dbReference type="GO" id="GO:0003723">
    <property type="term" value="F:RNA binding"/>
    <property type="evidence" value="ECO:0007669"/>
    <property type="project" value="InterPro"/>
</dbReference>
<accession>A0AAV3RU36</accession>
<feature type="repeat" description="PPR" evidence="2">
    <location>
        <begin position="106"/>
        <end position="140"/>
    </location>
</feature>
<dbReference type="AlphaFoldDB" id="A0AAV3RU36"/>
<keyword evidence="1" id="KW-0677">Repeat</keyword>
<evidence type="ECO:0000256" key="2">
    <source>
        <dbReference type="PROSITE-ProRule" id="PRU00708"/>
    </source>
</evidence>
<dbReference type="Gene3D" id="1.25.40.10">
    <property type="entry name" value="Tetratricopeptide repeat domain"/>
    <property type="match status" value="3"/>
</dbReference>
<dbReference type="FunFam" id="1.25.40.10:FF:000378">
    <property type="entry name" value="Pentatricopeptide repeat-containing protein mitochondrial"/>
    <property type="match status" value="1"/>
</dbReference>
<evidence type="ECO:0000313" key="4">
    <source>
        <dbReference type="Proteomes" id="UP001454036"/>
    </source>
</evidence>
<sequence length="330" mass="36711">MSERNIVSWTAMINGFAQECDVDMCLHLYKQMRNLSVNANEFTFTSFLIACTGSGCLGQGRSVHCQTIRTGFDSYVHVGNALISMYCKCGEVGGAMSLFRSLNRKDLVSWNSIIAGYAHHGMAIEAIQLFEEMKQQDLVPDSITFLSLLSSCRHAGFLNHGRVYFDSMDRYGVTPGLNHYSCMVDLLGRAGLIEEARNFIMKMPVTPNPIIWGSLLSSSKLHGYVDVGIEAADNRLLLEPWCSATHLQLANLYASAGYSDEAAKVRKLMKENGLKTDPGCSWVEIKNTIHLFRAEDRSNSCVLHMVDLLATLIGHMRVVDNFTGNFEVEL</sequence>
<dbReference type="PANTHER" id="PTHR47926:SF438">
    <property type="entry name" value="PENTATRICOPEPTIDE REPEAT-CONTAINING PROTEIN"/>
    <property type="match status" value="1"/>
</dbReference>
<evidence type="ECO:0008006" key="5">
    <source>
        <dbReference type="Google" id="ProtNLM"/>
    </source>
</evidence>
<evidence type="ECO:0000313" key="3">
    <source>
        <dbReference type="EMBL" id="GAA0185241.1"/>
    </source>
</evidence>
<keyword evidence="4" id="KW-1185">Reference proteome</keyword>
<feature type="repeat" description="PPR" evidence="2">
    <location>
        <begin position="141"/>
        <end position="175"/>
    </location>
</feature>
<dbReference type="Proteomes" id="UP001454036">
    <property type="component" value="Unassembled WGS sequence"/>
</dbReference>
<organism evidence="3 4">
    <name type="scientific">Lithospermum erythrorhizon</name>
    <name type="common">Purple gromwell</name>
    <name type="synonym">Lithospermum officinale var. erythrorhizon</name>
    <dbReference type="NCBI Taxonomy" id="34254"/>
    <lineage>
        <taxon>Eukaryota</taxon>
        <taxon>Viridiplantae</taxon>
        <taxon>Streptophyta</taxon>
        <taxon>Embryophyta</taxon>
        <taxon>Tracheophyta</taxon>
        <taxon>Spermatophyta</taxon>
        <taxon>Magnoliopsida</taxon>
        <taxon>eudicotyledons</taxon>
        <taxon>Gunneridae</taxon>
        <taxon>Pentapetalae</taxon>
        <taxon>asterids</taxon>
        <taxon>lamiids</taxon>
        <taxon>Boraginales</taxon>
        <taxon>Boraginaceae</taxon>
        <taxon>Boraginoideae</taxon>
        <taxon>Lithospermeae</taxon>
        <taxon>Lithospermum</taxon>
    </lineage>
</organism>
<name>A0AAV3RU36_LITER</name>
<reference evidence="3 4" key="1">
    <citation type="submission" date="2024-01" db="EMBL/GenBank/DDBJ databases">
        <title>The complete chloroplast genome sequence of Lithospermum erythrorhizon: insights into the phylogenetic relationship among Boraginaceae species and the maternal lineages of purple gromwells.</title>
        <authorList>
            <person name="Okada T."/>
            <person name="Watanabe K."/>
        </authorList>
    </citation>
    <scope>NUCLEOTIDE SEQUENCE [LARGE SCALE GENOMIC DNA]</scope>
</reference>
<protein>
    <recommendedName>
        <fullName evidence="5">Pentatricopeptide repeat-containing protein</fullName>
    </recommendedName>
</protein>
<dbReference type="NCBIfam" id="TIGR00756">
    <property type="entry name" value="PPR"/>
    <property type="match status" value="3"/>
</dbReference>